<evidence type="ECO:0000313" key="3">
    <source>
        <dbReference type="Proteomes" id="UP000501408"/>
    </source>
</evidence>
<dbReference type="RefSeq" id="WP_096628931.1">
    <property type="nucleotide sequence ID" value="NZ_CP050266.1"/>
</dbReference>
<sequence>MRALILGIIFAFGMLSQAVAQDHKLLIIDSYHKTFSWTESYTLGLNKVLDKSIHVSRFEMNAKKLPVSAHQRKADEAFAFYKKVKPDVVLLCDDIALNHMLPRLQHENIDVVFLGVNGDPQPLIERLNGPVRVTGVLERPHFYRSLSDVIQLYNQPIKNIKILFDDGPTAKINTAYLQSQANLFSKLNQTITRIERFTTFPDWKKAVLEDDYDVLFVGSYQTLRDGMGKNIDANQVITWTNQNTKHPVFAFWKVAVGEGMAAGGYVLDGEKHGIHAAVYIHKVFAGMPADHIPISVGHQGTGIYSKAEFAQLGLTPPREWVPIR</sequence>
<proteinExistence type="predicted"/>
<name>A0ABX6K4N1_SALCS</name>
<organism evidence="2 3">
    <name type="scientific">Salinivibrio costicola</name>
    <name type="common">Vibrio costicola</name>
    <dbReference type="NCBI Taxonomy" id="51367"/>
    <lineage>
        <taxon>Bacteria</taxon>
        <taxon>Pseudomonadati</taxon>
        <taxon>Pseudomonadota</taxon>
        <taxon>Gammaproteobacteria</taxon>
        <taxon>Vibrionales</taxon>
        <taxon>Vibrionaceae</taxon>
        <taxon>Salinivibrio</taxon>
    </lineage>
</organism>
<protein>
    <recommendedName>
        <fullName evidence="4">ABC transporter substrate-binding protein</fullName>
    </recommendedName>
</protein>
<dbReference type="EMBL" id="CP050266">
    <property type="protein sequence ID" value="QIR06424.1"/>
    <property type="molecule type" value="Genomic_DNA"/>
</dbReference>
<evidence type="ECO:0000256" key="1">
    <source>
        <dbReference type="SAM" id="SignalP"/>
    </source>
</evidence>
<dbReference type="Proteomes" id="UP000501408">
    <property type="component" value="Chromosome 1"/>
</dbReference>
<feature type="chain" id="PRO_5045147522" description="ABC transporter substrate-binding protein" evidence="1">
    <location>
        <begin position="21"/>
        <end position="324"/>
    </location>
</feature>
<evidence type="ECO:0000313" key="2">
    <source>
        <dbReference type="EMBL" id="QIR06424.1"/>
    </source>
</evidence>
<gene>
    <name evidence="2" type="ORF">HBA18_08575</name>
</gene>
<dbReference type="Gene3D" id="3.40.50.2300">
    <property type="match status" value="2"/>
</dbReference>
<dbReference type="PANTHER" id="PTHR35271">
    <property type="entry name" value="ABC TRANSPORTER, SUBSTRATE-BINDING LIPOPROTEIN-RELATED"/>
    <property type="match status" value="1"/>
</dbReference>
<dbReference type="InterPro" id="IPR007487">
    <property type="entry name" value="ABC_transpt-TYRBP-like"/>
</dbReference>
<evidence type="ECO:0008006" key="4">
    <source>
        <dbReference type="Google" id="ProtNLM"/>
    </source>
</evidence>
<feature type="signal peptide" evidence="1">
    <location>
        <begin position="1"/>
        <end position="20"/>
    </location>
</feature>
<dbReference type="PANTHER" id="PTHR35271:SF1">
    <property type="entry name" value="ABC TRANSPORTER, SUBSTRATE-BINDING LIPOPROTEIN"/>
    <property type="match status" value="1"/>
</dbReference>
<reference evidence="2 3" key="1">
    <citation type="submission" date="2020-03" db="EMBL/GenBank/DDBJ databases">
        <title>Genome mining reveals the biosynthetic pathways of PHA and ectoines of the halophilic strain Salinivibrio costicola M318 isolated from fermented shrimp paste.</title>
        <authorList>
            <person name="Doan T.V."/>
            <person name="Tran L.T."/>
            <person name="Trieu T.A."/>
            <person name="Nguyen Q.V."/>
            <person name="Quach T.N."/>
            <person name="Phi T.Q."/>
            <person name="Kumar S."/>
        </authorList>
    </citation>
    <scope>NUCLEOTIDE SEQUENCE [LARGE SCALE GENOMIC DNA]</scope>
    <source>
        <strain evidence="2 3">M318</strain>
    </source>
</reference>
<accession>A0ABX6K4N1</accession>
<keyword evidence="1" id="KW-0732">Signal</keyword>
<keyword evidence="3" id="KW-1185">Reference proteome</keyword>